<accession>A0A2N7IAP3</accession>
<sequence length="148" mass="17340">MSRNWKPGNIVEIPLKNGIYAYGVIIESPLIAFSTLYFSEPQTEFDTLFNELSFKIWVMKHAISKRHWKVVGHIDVDIEKPVFYKFDLIPKRYSHYFDDQEVESSLDECIGLECAAVWDPEHVEERLFAVNLGKESIWEKSLRAENRA</sequence>
<dbReference type="EMBL" id="MCYL01000044">
    <property type="protein sequence ID" value="PML53550.1"/>
    <property type="molecule type" value="Genomic_DNA"/>
</dbReference>
<protein>
    <recommendedName>
        <fullName evidence="3">Immunity protein 26</fullName>
    </recommendedName>
</protein>
<evidence type="ECO:0000313" key="1">
    <source>
        <dbReference type="EMBL" id="PML53550.1"/>
    </source>
</evidence>
<organism evidence="1 2">
    <name type="scientific">Vibrio lentus</name>
    <dbReference type="NCBI Taxonomy" id="136468"/>
    <lineage>
        <taxon>Bacteria</taxon>
        <taxon>Pseudomonadati</taxon>
        <taxon>Pseudomonadota</taxon>
        <taxon>Gammaproteobacteria</taxon>
        <taxon>Vibrionales</taxon>
        <taxon>Vibrionaceae</taxon>
        <taxon>Vibrio</taxon>
    </lineage>
</organism>
<reference evidence="2" key="1">
    <citation type="submission" date="2016-07" db="EMBL/GenBank/DDBJ databases">
        <title>Nontailed viruses are major unrecognized killers of bacteria in the ocean.</title>
        <authorList>
            <person name="Kauffman K."/>
            <person name="Hussain F."/>
            <person name="Yang J."/>
            <person name="Arevalo P."/>
            <person name="Brown J."/>
            <person name="Cutler M."/>
            <person name="Kelly L."/>
            <person name="Polz M.F."/>
        </authorList>
    </citation>
    <scope>NUCLEOTIDE SEQUENCE [LARGE SCALE GENOMIC DNA]</scope>
    <source>
        <strain evidence="2">10N.261.51.B8</strain>
    </source>
</reference>
<dbReference type="Proteomes" id="UP000235746">
    <property type="component" value="Unassembled WGS sequence"/>
</dbReference>
<dbReference type="AlphaFoldDB" id="A0A2N7IAP3"/>
<proteinExistence type="predicted"/>
<comment type="caution">
    <text evidence="1">The sequence shown here is derived from an EMBL/GenBank/DDBJ whole genome shotgun (WGS) entry which is preliminary data.</text>
</comment>
<dbReference type="InterPro" id="IPR029278">
    <property type="entry name" value="Imm26"/>
</dbReference>
<name>A0A2N7IAP3_9VIBR</name>
<dbReference type="RefSeq" id="WP_102578832.1">
    <property type="nucleotide sequence ID" value="NZ_MCYL01000044.1"/>
</dbReference>
<evidence type="ECO:0000313" key="2">
    <source>
        <dbReference type="Proteomes" id="UP000235746"/>
    </source>
</evidence>
<dbReference type="Pfam" id="PF15428">
    <property type="entry name" value="Imm26"/>
    <property type="match status" value="1"/>
</dbReference>
<evidence type="ECO:0008006" key="3">
    <source>
        <dbReference type="Google" id="ProtNLM"/>
    </source>
</evidence>
<gene>
    <name evidence="1" type="ORF">BCT74_09315</name>
</gene>